<reference evidence="1" key="1">
    <citation type="submission" date="2018-05" db="EMBL/GenBank/DDBJ databases">
        <authorList>
            <person name="Lanie J.A."/>
            <person name="Ng W.-L."/>
            <person name="Kazmierczak K.M."/>
            <person name="Andrzejewski T.M."/>
            <person name="Davidsen T.M."/>
            <person name="Wayne K.J."/>
            <person name="Tettelin H."/>
            <person name="Glass J.I."/>
            <person name="Rusch D."/>
            <person name="Podicherti R."/>
            <person name="Tsui H.-C.T."/>
            <person name="Winkler M.E."/>
        </authorList>
    </citation>
    <scope>NUCLEOTIDE SEQUENCE</scope>
</reference>
<dbReference type="AlphaFoldDB" id="A0A381RYQ4"/>
<organism evidence="1">
    <name type="scientific">marine metagenome</name>
    <dbReference type="NCBI Taxonomy" id="408172"/>
    <lineage>
        <taxon>unclassified sequences</taxon>
        <taxon>metagenomes</taxon>
        <taxon>ecological metagenomes</taxon>
    </lineage>
</organism>
<sequence length="102" mass="11196">MIIRVSEAGAVAIEDHDLFTGFHVDAPVGHTAEDIAAVLGEGTRADGRHHVWIAADAVRHWVADLATQEWEEGFTAMVDYARGRGWMDESGTHIRAHLEHDG</sequence>
<gene>
    <name evidence="1" type="ORF">METZ01_LOCUS49115</name>
</gene>
<dbReference type="EMBL" id="UINC01002398">
    <property type="protein sequence ID" value="SUZ96261.1"/>
    <property type="molecule type" value="Genomic_DNA"/>
</dbReference>
<name>A0A381RYQ4_9ZZZZ</name>
<proteinExistence type="predicted"/>
<accession>A0A381RYQ4</accession>
<evidence type="ECO:0000313" key="1">
    <source>
        <dbReference type="EMBL" id="SUZ96261.1"/>
    </source>
</evidence>
<protein>
    <submittedName>
        <fullName evidence="1">Uncharacterized protein</fullName>
    </submittedName>
</protein>